<evidence type="ECO:0000313" key="2">
    <source>
        <dbReference type="Proteomes" id="UP001607151"/>
    </source>
</evidence>
<sequence length="342" mass="39964">MSATKKGMFTTVHQIMKSLHENNSEIISLVTTPLLLTLLAITYKTYNKIPTQLHEFYENIFHVLVNRHDATKPGFRREYKSKLNERELEDLFCGFCFYSMIEDKTSLSRQDALKVTKKASEFLGVTPSSEFSFLSDCIKNTCLLLEEGFNYHFIHKSIREYHSAKFISSSPNELKERFYTIAKNSTYKYRIELDFLSVIDEHYFNKYFLLPSYESIFRDLGQIESFNGINLNNLLNESYLYFTGDEKRLESFRLNQTPICSINYMNDAYNTIINLIIKMINNHELSPGEDNKLSIIKAITDCGLHEEGEAVINETIKAMHSRFIQMKNRFERKDALISSMDF</sequence>
<evidence type="ECO:0000313" key="1">
    <source>
        <dbReference type="EMBL" id="MFH0266325.1"/>
    </source>
</evidence>
<protein>
    <submittedName>
        <fullName evidence="1">Uncharacterized protein</fullName>
    </submittedName>
</protein>
<dbReference type="EMBL" id="JBIHSN010000003">
    <property type="protein sequence ID" value="MFH0266325.1"/>
    <property type="molecule type" value="Genomic_DNA"/>
</dbReference>
<reference evidence="1 2" key="1">
    <citation type="submission" date="2024-10" db="EMBL/GenBank/DDBJ databases">
        <authorList>
            <person name="Yibar A."/>
            <person name="Saticioglu I.B."/>
            <person name="Duman M."/>
            <person name="Ajmi N."/>
            <person name="Gurler F."/>
            <person name="Ay H."/>
            <person name="Onuk E."/>
            <person name="Guler S."/>
            <person name="Romalde J.L."/>
        </authorList>
    </citation>
    <scope>NUCLEOTIDE SEQUENCE [LARGE SCALE GENOMIC DNA]</scope>
    <source>
        <strain evidence="1 2">14-MA-B</strain>
    </source>
</reference>
<organism evidence="1 2">
    <name type="scientific">Vibrio rumoiensis</name>
    <dbReference type="NCBI Taxonomy" id="76258"/>
    <lineage>
        <taxon>Bacteria</taxon>
        <taxon>Pseudomonadati</taxon>
        <taxon>Pseudomonadota</taxon>
        <taxon>Gammaproteobacteria</taxon>
        <taxon>Vibrionales</taxon>
        <taxon>Vibrionaceae</taxon>
        <taxon>Vibrio</taxon>
    </lineage>
</organism>
<dbReference type="Proteomes" id="UP001607151">
    <property type="component" value="Unassembled WGS sequence"/>
</dbReference>
<name>A0ABW7IZ94_9VIBR</name>
<gene>
    <name evidence="1" type="ORF">ACGRQ9_12810</name>
</gene>
<proteinExistence type="predicted"/>
<dbReference type="RefSeq" id="WP_394608152.1">
    <property type="nucleotide sequence ID" value="NZ_JBIHSN010000003.1"/>
</dbReference>
<accession>A0ABW7IZ94</accession>
<keyword evidence="2" id="KW-1185">Reference proteome</keyword>
<comment type="caution">
    <text evidence="1">The sequence shown here is derived from an EMBL/GenBank/DDBJ whole genome shotgun (WGS) entry which is preliminary data.</text>
</comment>